<proteinExistence type="predicted"/>
<gene>
    <name evidence="1" type="ORF">RSO01_87510</name>
</gene>
<dbReference type="EMBL" id="BKAJ01000235">
    <property type="protein sequence ID" value="GEP61585.1"/>
    <property type="molecule type" value="Genomic_DNA"/>
</dbReference>
<organism evidence="1 2">
    <name type="scientific">Reyranella soli</name>
    <dbReference type="NCBI Taxonomy" id="1230389"/>
    <lineage>
        <taxon>Bacteria</taxon>
        <taxon>Pseudomonadati</taxon>
        <taxon>Pseudomonadota</taxon>
        <taxon>Alphaproteobacteria</taxon>
        <taxon>Hyphomicrobiales</taxon>
        <taxon>Reyranellaceae</taxon>
        <taxon>Reyranella</taxon>
    </lineage>
</organism>
<name>A0A512NRL6_9HYPH</name>
<dbReference type="Proteomes" id="UP000321058">
    <property type="component" value="Unassembled WGS sequence"/>
</dbReference>
<comment type="caution">
    <text evidence="1">The sequence shown here is derived from an EMBL/GenBank/DDBJ whole genome shotgun (WGS) entry which is preliminary data.</text>
</comment>
<dbReference type="AlphaFoldDB" id="A0A512NRL6"/>
<evidence type="ECO:0000313" key="1">
    <source>
        <dbReference type="EMBL" id="GEP61585.1"/>
    </source>
</evidence>
<reference evidence="1 2" key="1">
    <citation type="submission" date="2019-07" db="EMBL/GenBank/DDBJ databases">
        <title>Whole genome shotgun sequence of Reyranella soli NBRC 108950.</title>
        <authorList>
            <person name="Hosoyama A."/>
            <person name="Uohara A."/>
            <person name="Ohji S."/>
            <person name="Ichikawa N."/>
        </authorList>
    </citation>
    <scope>NUCLEOTIDE SEQUENCE [LARGE SCALE GENOMIC DNA]</scope>
    <source>
        <strain evidence="1 2">NBRC 108950</strain>
    </source>
</reference>
<evidence type="ECO:0000313" key="2">
    <source>
        <dbReference type="Proteomes" id="UP000321058"/>
    </source>
</evidence>
<accession>A0A512NRL6</accession>
<sequence>MPPKPSDRGVAGADFGGRLALAIVLGQRGPPRLKVRVGIGQPFAEAPNPEPWGPAINNTFMTHDGSRNVSGSSCNPYLREGVWGPLISGIRAMSHIRDNPSSFDEYWLASKAWPRLWQLRDSFKWMT</sequence>
<keyword evidence="2" id="KW-1185">Reference proteome</keyword>
<protein>
    <submittedName>
        <fullName evidence="1">Uncharacterized protein</fullName>
    </submittedName>
</protein>